<evidence type="ECO:0000259" key="2">
    <source>
        <dbReference type="Pfam" id="PF03959"/>
    </source>
</evidence>
<sequence>MSLNVICLHGFTQNSSILQKKLMKLVKSIKGLSFYFLDGCAELPKTDENESRAYWVYDKEKPLDVDWSNHYKENTTIHYLDDSFKAFLELAKKLGRVDGIIGFSQGGCFADYICKMHAKGMVPFDLRFAVFIASEHFNRPGCDFDNVKPIIQTLHMYGKNDTVIPEHMSELLTKSYPNKDIFIHNGAHIIPSTSAAKTAFKNLIIKII</sequence>
<reference evidence="3" key="2">
    <citation type="journal article" date="2018" name="Nat. Commun.">
        <title>Tailed giant Tupanvirus possesses the most complete translational apparatus of the known virosphere.</title>
        <authorList>
            <person name="Abrahao J."/>
            <person name="Silva L."/>
            <person name="Silva L.S."/>
            <person name="Khalil J.Y.B."/>
            <person name="Rodrigues R."/>
            <person name="Arantes T."/>
            <person name="Assis F."/>
            <person name="Boratto P."/>
            <person name="Andrade M."/>
            <person name="Kroon E.G."/>
            <person name="Ribeiro B."/>
            <person name="Bergier I."/>
            <person name="Seligmann H."/>
            <person name="Ghigo E."/>
            <person name="Colson P."/>
            <person name="Levasseur A."/>
            <person name="Kroemer G."/>
            <person name="Raoult D."/>
            <person name="La Scola B."/>
        </authorList>
    </citation>
    <scope>NUCLEOTIDE SEQUENCE [LARGE SCALE GENOMIC DNA]</scope>
    <source>
        <strain evidence="3">Soda lake</strain>
    </source>
</reference>
<proteinExistence type="predicted"/>
<dbReference type="Pfam" id="PF03959">
    <property type="entry name" value="FSH1"/>
    <property type="match status" value="1"/>
</dbReference>
<dbReference type="SUPFAM" id="SSF53474">
    <property type="entry name" value="alpha/beta-Hydrolases"/>
    <property type="match status" value="1"/>
</dbReference>
<evidence type="ECO:0000313" key="3">
    <source>
        <dbReference type="EMBL" id="QKU35920.1"/>
    </source>
</evidence>
<accession>A0A6N1NQ52</accession>
<organism evidence="3">
    <name type="scientific">Tupanvirus soda lake</name>
    <dbReference type="NCBI Taxonomy" id="2126985"/>
    <lineage>
        <taxon>Viruses</taxon>
        <taxon>Varidnaviria</taxon>
        <taxon>Bamfordvirae</taxon>
        <taxon>Nucleocytoviricota</taxon>
        <taxon>Megaviricetes</taxon>
        <taxon>Imitervirales</taxon>
        <taxon>Mimiviridae</taxon>
        <taxon>Megamimivirinae</taxon>
        <taxon>Tupanvirus</taxon>
        <taxon>Tupanvirus salinum</taxon>
    </lineage>
</organism>
<dbReference type="EMBL" id="KY523104">
    <property type="protein sequence ID" value="QKU35920.1"/>
    <property type="molecule type" value="Genomic_DNA"/>
</dbReference>
<dbReference type="PANTHER" id="PTHR48070:SF6">
    <property type="entry name" value="ESTERASE OVCA2"/>
    <property type="match status" value="1"/>
</dbReference>
<name>A0A6N1NQ52_9VIRU</name>
<dbReference type="Gene3D" id="3.40.50.1820">
    <property type="entry name" value="alpha/beta hydrolase"/>
    <property type="match status" value="1"/>
</dbReference>
<dbReference type="RefSeq" id="YP_010782604.1">
    <property type="nucleotide sequence ID" value="NC_075039.1"/>
</dbReference>
<dbReference type="PANTHER" id="PTHR48070">
    <property type="entry name" value="ESTERASE OVCA2"/>
    <property type="match status" value="1"/>
</dbReference>
<dbReference type="KEGG" id="vg:80519368"/>
<dbReference type="GO" id="GO:0016787">
    <property type="term" value="F:hydrolase activity"/>
    <property type="evidence" value="ECO:0007669"/>
    <property type="project" value="UniProtKB-KW"/>
</dbReference>
<keyword evidence="1" id="KW-0378">Hydrolase</keyword>
<evidence type="ECO:0000256" key="1">
    <source>
        <dbReference type="ARBA" id="ARBA00022801"/>
    </source>
</evidence>
<dbReference type="InterPro" id="IPR029058">
    <property type="entry name" value="AB_hydrolase_fold"/>
</dbReference>
<reference evidence="3" key="1">
    <citation type="submission" date="2017-01" db="EMBL/GenBank/DDBJ databases">
        <authorList>
            <person name="Assis F.L."/>
            <person name="Abrahao J.S."/>
            <person name="Silva L."/>
            <person name="Khalil J.B."/>
            <person name="Rodrigues R."/>
            <person name="Silva L.S."/>
            <person name="Arantes T."/>
            <person name="Boratto P."/>
            <person name="Andrade M."/>
            <person name="Kroon E.G."/>
            <person name="Ribeiro B."/>
            <person name="Bergier I."/>
            <person name="Seligmann H."/>
            <person name="Ghigo E."/>
            <person name="Colson P."/>
            <person name="Levasseur A."/>
            <person name="Raoult D."/>
            <person name="Scola B.L."/>
        </authorList>
    </citation>
    <scope>NUCLEOTIDE SEQUENCE</scope>
    <source>
        <strain evidence="3">Soda lake</strain>
    </source>
</reference>
<protein>
    <recommendedName>
        <fullName evidence="2">Serine hydrolase domain-containing protein</fullName>
    </recommendedName>
</protein>
<dbReference type="GeneID" id="80519368"/>
<feature type="domain" description="Serine hydrolase" evidence="2">
    <location>
        <begin position="3"/>
        <end position="198"/>
    </location>
</feature>
<dbReference type="InterPro" id="IPR005645">
    <property type="entry name" value="FSH-like_dom"/>
</dbReference>
<dbReference type="InterPro" id="IPR050593">
    <property type="entry name" value="LovG"/>
</dbReference>